<dbReference type="SUPFAM" id="SSF48600">
    <property type="entry name" value="Chorismate mutase II"/>
    <property type="match status" value="1"/>
</dbReference>
<sequence>MLHSRLISALAATLLVACSSVPTPPAFSTRTDVSQLLSLQKTRLDVAAPVARSKWNSHAPIDDPAREQAILDNVGAQAQKLGIDAQWARSFFQDQFDAGKIVQRDLHRQWKLEHRPPFANPPDLAHEVRPVLDRLTPELLAVLARLNGRWCEPDVAGALDELAPEILGADYAPPVQEKATQALRCR</sequence>
<dbReference type="InterPro" id="IPR008240">
    <property type="entry name" value="Chorismate_mutase_periplasmic"/>
</dbReference>
<keyword evidence="7" id="KW-1185">Reference proteome</keyword>
<dbReference type="Proteomes" id="UP001617427">
    <property type="component" value="Unassembled WGS sequence"/>
</dbReference>
<dbReference type="EC" id="5.4.99.5" evidence="2"/>
<dbReference type="PANTHER" id="PTHR38041">
    <property type="entry name" value="CHORISMATE MUTASE"/>
    <property type="match status" value="1"/>
</dbReference>
<name>A0ABW8ES16_9BURK</name>
<evidence type="ECO:0000313" key="6">
    <source>
        <dbReference type="EMBL" id="MFJ3044246.1"/>
    </source>
</evidence>
<dbReference type="InterPro" id="IPR002701">
    <property type="entry name" value="CM_II_prokaryot"/>
</dbReference>
<feature type="domain" description="Chorismate mutase" evidence="5">
    <location>
        <begin position="15"/>
        <end position="107"/>
    </location>
</feature>
<dbReference type="InterPro" id="IPR051331">
    <property type="entry name" value="Chorismate_mutase-related"/>
</dbReference>
<evidence type="ECO:0000256" key="4">
    <source>
        <dbReference type="ARBA" id="ARBA00023235"/>
    </source>
</evidence>
<dbReference type="Gene3D" id="1.20.59.10">
    <property type="entry name" value="Chorismate mutase"/>
    <property type="match status" value="1"/>
</dbReference>
<gene>
    <name evidence="6" type="primary">aroQ</name>
    <name evidence="6" type="ORF">ACIPEN_00315</name>
</gene>
<dbReference type="RefSeq" id="WP_402697892.1">
    <property type="nucleotide sequence ID" value="NZ_JBIUZV010000001.1"/>
</dbReference>
<keyword evidence="4 6" id="KW-0413">Isomerase</keyword>
<keyword evidence="3" id="KW-0732">Signal</keyword>
<dbReference type="EMBL" id="JBIUZV010000001">
    <property type="protein sequence ID" value="MFJ3044246.1"/>
    <property type="molecule type" value="Genomic_DNA"/>
</dbReference>
<dbReference type="GO" id="GO:0004106">
    <property type="term" value="F:chorismate mutase activity"/>
    <property type="evidence" value="ECO:0007669"/>
    <property type="project" value="UniProtKB-EC"/>
</dbReference>
<comment type="caution">
    <text evidence="6">The sequence shown here is derived from an EMBL/GenBank/DDBJ whole genome shotgun (WGS) entry which is preliminary data.</text>
</comment>
<evidence type="ECO:0000256" key="1">
    <source>
        <dbReference type="ARBA" id="ARBA00004817"/>
    </source>
</evidence>
<dbReference type="SMART" id="SM00830">
    <property type="entry name" value="CM_2"/>
    <property type="match status" value="1"/>
</dbReference>
<dbReference type="PANTHER" id="PTHR38041:SF2">
    <property type="entry name" value="SECRETED CHORISMATE MUTASE"/>
    <property type="match status" value="1"/>
</dbReference>
<dbReference type="NCBIfam" id="TIGR01806">
    <property type="entry name" value="CM_mono2"/>
    <property type="match status" value="1"/>
</dbReference>
<protein>
    <recommendedName>
        <fullName evidence="2">chorismate mutase</fullName>
        <ecNumber evidence="2">5.4.99.5</ecNumber>
    </recommendedName>
</protein>
<proteinExistence type="predicted"/>
<dbReference type="PROSITE" id="PS51257">
    <property type="entry name" value="PROKAR_LIPOPROTEIN"/>
    <property type="match status" value="1"/>
</dbReference>
<evidence type="ECO:0000256" key="2">
    <source>
        <dbReference type="ARBA" id="ARBA00012404"/>
    </source>
</evidence>
<evidence type="ECO:0000259" key="5">
    <source>
        <dbReference type="PROSITE" id="PS51168"/>
    </source>
</evidence>
<accession>A0ABW8ES16</accession>
<reference evidence="6 7" key="1">
    <citation type="submission" date="2024-10" db="EMBL/GenBank/DDBJ databases">
        <title>The Natural Products Discovery Center: Release of the First 8490 Sequenced Strains for Exploring Actinobacteria Biosynthetic Diversity.</title>
        <authorList>
            <person name="Kalkreuter E."/>
            <person name="Kautsar S.A."/>
            <person name="Yang D."/>
            <person name="Bader C.D."/>
            <person name="Teijaro C.N."/>
            <person name="Fluegel L."/>
            <person name="Davis C.M."/>
            <person name="Simpson J.R."/>
            <person name="Lauterbach L."/>
            <person name="Steele A.D."/>
            <person name="Gui C."/>
            <person name="Meng S."/>
            <person name="Li G."/>
            <person name="Viehrig K."/>
            <person name="Ye F."/>
            <person name="Su P."/>
            <person name="Kiefer A.F."/>
            <person name="Nichols A."/>
            <person name="Cepeda A.J."/>
            <person name="Yan W."/>
            <person name="Fan B."/>
            <person name="Jiang Y."/>
            <person name="Adhikari A."/>
            <person name="Zheng C.-J."/>
            <person name="Schuster L."/>
            <person name="Cowan T.M."/>
            <person name="Smanski M.J."/>
            <person name="Chevrette M.G."/>
            <person name="De Carvalho L.P.S."/>
            <person name="Shen B."/>
        </authorList>
    </citation>
    <scope>NUCLEOTIDE SEQUENCE [LARGE SCALE GENOMIC DNA]</scope>
    <source>
        <strain evidence="6 7">NPDC087045</strain>
    </source>
</reference>
<organism evidence="6 7">
    <name type="scientific">Herbaspirillum chlorophenolicum</name>
    <dbReference type="NCBI Taxonomy" id="211589"/>
    <lineage>
        <taxon>Bacteria</taxon>
        <taxon>Pseudomonadati</taxon>
        <taxon>Pseudomonadota</taxon>
        <taxon>Betaproteobacteria</taxon>
        <taxon>Burkholderiales</taxon>
        <taxon>Oxalobacteraceae</taxon>
        <taxon>Herbaspirillum</taxon>
    </lineage>
</organism>
<dbReference type="InterPro" id="IPR036263">
    <property type="entry name" value="Chorismate_II_sf"/>
</dbReference>
<dbReference type="Pfam" id="PF01817">
    <property type="entry name" value="CM_2"/>
    <property type="match status" value="1"/>
</dbReference>
<evidence type="ECO:0000256" key="3">
    <source>
        <dbReference type="ARBA" id="ARBA00022729"/>
    </source>
</evidence>
<comment type="pathway">
    <text evidence="1">Metabolic intermediate biosynthesis; prephenate biosynthesis; prephenate from chorismate: step 1/1.</text>
</comment>
<dbReference type="InterPro" id="IPR036979">
    <property type="entry name" value="CM_dom_sf"/>
</dbReference>
<dbReference type="PROSITE" id="PS51168">
    <property type="entry name" value="CHORISMATE_MUT_2"/>
    <property type="match status" value="1"/>
</dbReference>
<evidence type="ECO:0000313" key="7">
    <source>
        <dbReference type="Proteomes" id="UP001617427"/>
    </source>
</evidence>